<dbReference type="InterPro" id="IPR036412">
    <property type="entry name" value="HAD-like_sf"/>
</dbReference>
<keyword evidence="2" id="KW-1185">Reference proteome</keyword>
<dbReference type="GO" id="GO:0000287">
    <property type="term" value="F:magnesium ion binding"/>
    <property type="evidence" value="ECO:0007669"/>
    <property type="project" value="TreeGrafter"/>
</dbReference>
<dbReference type="KEGG" id="jpo:G7058_10680"/>
<name>A0A6G7WJL5_9LACT</name>
<dbReference type="InterPro" id="IPR000150">
    <property type="entry name" value="Cof"/>
</dbReference>
<dbReference type="SFLD" id="SFLDG01140">
    <property type="entry name" value="C2.B:_Phosphomannomutase_and_P"/>
    <property type="match status" value="1"/>
</dbReference>
<organism evidence="1 2">
    <name type="scientific">Jeotgalibaca porci</name>
    <dbReference type="NCBI Taxonomy" id="1868793"/>
    <lineage>
        <taxon>Bacteria</taxon>
        <taxon>Bacillati</taxon>
        <taxon>Bacillota</taxon>
        <taxon>Bacilli</taxon>
        <taxon>Lactobacillales</taxon>
        <taxon>Carnobacteriaceae</taxon>
        <taxon>Jeotgalibaca</taxon>
    </lineage>
</organism>
<dbReference type="GeneID" id="94553751"/>
<dbReference type="Gene3D" id="3.30.1240.10">
    <property type="match status" value="1"/>
</dbReference>
<dbReference type="NCBIfam" id="TIGR00099">
    <property type="entry name" value="Cof-subfamily"/>
    <property type="match status" value="1"/>
</dbReference>
<evidence type="ECO:0000313" key="2">
    <source>
        <dbReference type="Proteomes" id="UP000501830"/>
    </source>
</evidence>
<dbReference type="RefSeq" id="WP_166063500.1">
    <property type="nucleotide sequence ID" value="NZ_CP049889.1"/>
</dbReference>
<dbReference type="SFLD" id="SFLDS00003">
    <property type="entry name" value="Haloacid_Dehalogenase"/>
    <property type="match status" value="1"/>
</dbReference>
<dbReference type="Proteomes" id="UP000501830">
    <property type="component" value="Chromosome"/>
</dbReference>
<reference evidence="1 2" key="1">
    <citation type="journal article" date="2017" name="Int. J. Syst. Evol. Microbiol.">
        <title>Jeotgalibaca porci sp. nov. and Jeotgalibaca arthritidis sp. nov., isolated from pigs, and emended description of the genus Jeotgalibaca.</title>
        <authorList>
            <person name="Zamora L."/>
            <person name="Perez-Sancho M."/>
            <person name="Dominguez L."/>
            <person name="Fernandez-Garayzabal J.F."/>
            <person name="Vela A.I."/>
        </authorList>
    </citation>
    <scope>NUCLEOTIDE SEQUENCE [LARGE SCALE GENOMIC DNA]</scope>
    <source>
        <strain evidence="1 2">CCUG 69148</strain>
    </source>
</reference>
<dbReference type="GO" id="GO:0016791">
    <property type="term" value="F:phosphatase activity"/>
    <property type="evidence" value="ECO:0007669"/>
    <property type="project" value="TreeGrafter"/>
</dbReference>
<dbReference type="InterPro" id="IPR006379">
    <property type="entry name" value="HAD-SF_hydro_IIB"/>
</dbReference>
<dbReference type="GO" id="GO:0005829">
    <property type="term" value="C:cytosol"/>
    <property type="evidence" value="ECO:0007669"/>
    <property type="project" value="TreeGrafter"/>
</dbReference>
<accession>A0A6G7WJL5</accession>
<dbReference type="Gene3D" id="3.40.50.1000">
    <property type="entry name" value="HAD superfamily/HAD-like"/>
    <property type="match status" value="1"/>
</dbReference>
<dbReference type="CDD" id="cd07516">
    <property type="entry name" value="HAD_Pase"/>
    <property type="match status" value="1"/>
</dbReference>
<dbReference type="Pfam" id="PF08282">
    <property type="entry name" value="Hydrolase_3"/>
    <property type="match status" value="1"/>
</dbReference>
<protein>
    <submittedName>
        <fullName evidence="1">HAD family phosphatase</fullName>
    </submittedName>
</protein>
<dbReference type="PANTHER" id="PTHR10000:SF23">
    <property type="entry name" value="5-AMINO-6-(5-PHOSPHO-D-RIBITYLAMINO)URACIL PHOSPHATASE YITU"/>
    <property type="match status" value="1"/>
</dbReference>
<evidence type="ECO:0000313" key="1">
    <source>
        <dbReference type="EMBL" id="QIK52470.1"/>
    </source>
</evidence>
<dbReference type="PANTHER" id="PTHR10000">
    <property type="entry name" value="PHOSPHOSERINE PHOSPHATASE"/>
    <property type="match status" value="1"/>
</dbReference>
<gene>
    <name evidence="1" type="ORF">G7058_10680</name>
</gene>
<dbReference type="SUPFAM" id="SSF56784">
    <property type="entry name" value="HAD-like"/>
    <property type="match status" value="1"/>
</dbReference>
<sequence>MNQKLIAIDLDGTTLNDHSQLTPRTISTLESIQKDGHIVMIATGRPYRNSKEFYDTLKLTSPLVNFNGALCHFPDKKDFYHKTLDLDLVMDLLDYQEELGVDWISVEGKKQLYATYKDIPVSEFYPKNTKSTFISMETKLDERPTALSLFMDEDKQEIVRTRIIEKYGNELSIRTWGGKLPCLEIVAPGIQKALGVDEVARFYNIDRQNILAFGDEDNDMEMIDYAGHGVVMTNGIPTLKKIANDITEFTNDQDGLAIYLEKYFSL</sequence>
<dbReference type="InterPro" id="IPR023214">
    <property type="entry name" value="HAD_sf"/>
</dbReference>
<dbReference type="AlphaFoldDB" id="A0A6G7WJL5"/>
<dbReference type="EMBL" id="CP049889">
    <property type="protein sequence ID" value="QIK52470.1"/>
    <property type="molecule type" value="Genomic_DNA"/>
</dbReference>
<proteinExistence type="predicted"/>
<dbReference type="NCBIfam" id="TIGR01484">
    <property type="entry name" value="HAD-SF-IIB"/>
    <property type="match status" value="1"/>
</dbReference>